<evidence type="ECO:0000313" key="11">
    <source>
        <dbReference type="Proteomes" id="UP000184088"/>
    </source>
</evidence>
<protein>
    <submittedName>
        <fullName evidence="10">Trk system potassium uptake protein TrkH</fullName>
    </submittedName>
</protein>
<keyword evidence="11" id="KW-1185">Reference proteome</keyword>
<name>A0A1M5DJK0_9THEO</name>
<evidence type="ECO:0000256" key="1">
    <source>
        <dbReference type="ARBA" id="ARBA00004651"/>
    </source>
</evidence>
<keyword evidence="5 9" id="KW-0812">Transmembrane</keyword>
<keyword evidence="4" id="KW-1003">Cell membrane</keyword>
<dbReference type="PANTHER" id="PTHR32024:SF2">
    <property type="entry name" value="TRK SYSTEM POTASSIUM UPTAKE PROTEIN TRKG-RELATED"/>
    <property type="match status" value="1"/>
</dbReference>
<dbReference type="Pfam" id="PF02386">
    <property type="entry name" value="TrkH"/>
    <property type="match status" value="1"/>
</dbReference>
<feature type="transmembrane region" description="Helical" evidence="9">
    <location>
        <begin position="416"/>
        <end position="439"/>
    </location>
</feature>
<dbReference type="Proteomes" id="UP000184088">
    <property type="component" value="Unassembled WGS sequence"/>
</dbReference>
<keyword evidence="8 9" id="KW-0472">Membrane</keyword>
<accession>A0A1M5DJK0</accession>
<dbReference type="RefSeq" id="WP_073345644.1">
    <property type="nucleotide sequence ID" value="NZ_FQVH01000036.1"/>
</dbReference>
<reference evidence="10 11" key="1">
    <citation type="submission" date="2016-11" db="EMBL/GenBank/DDBJ databases">
        <authorList>
            <person name="Jaros S."/>
            <person name="Januszkiewicz K."/>
            <person name="Wedrychowicz H."/>
        </authorList>
    </citation>
    <scope>NUCLEOTIDE SEQUENCE [LARGE SCALE GENOMIC DNA]</scope>
    <source>
        <strain evidence="10 11">DSM 17918</strain>
    </source>
</reference>
<feature type="transmembrane region" description="Helical" evidence="9">
    <location>
        <begin position="20"/>
        <end position="38"/>
    </location>
</feature>
<comment type="subcellular location">
    <subcellularLocation>
        <location evidence="1">Cell membrane</location>
        <topology evidence="1">Multi-pass membrane protein</topology>
    </subcellularLocation>
</comment>
<feature type="transmembrane region" description="Helical" evidence="9">
    <location>
        <begin position="472"/>
        <end position="496"/>
    </location>
</feature>
<dbReference type="GO" id="GO:0030001">
    <property type="term" value="P:metal ion transport"/>
    <property type="evidence" value="ECO:0007669"/>
    <property type="project" value="UniProtKB-ARBA"/>
</dbReference>
<feature type="transmembrane region" description="Helical" evidence="9">
    <location>
        <begin position="242"/>
        <end position="265"/>
    </location>
</feature>
<keyword evidence="3" id="KW-0813">Transport</keyword>
<feature type="transmembrane region" description="Helical" evidence="9">
    <location>
        <begin position="188"/>
        <end position="207"/>
    </location>
</feature>
<sequence length="506" mass="56138">MKKGYSFRDDLKTIGYYTGYIIIGTGMLMIIPLLTALLSAEWNIAIDFVIGFSIAIITGYTFVIICSNKRKKVMWIHGMVIASFSWLLLTIISAIPYYLSGNYNSFLDATFDVMSGFTTTGLVLIQDLDHVSNGVNMWRHILTFVGGQGMVVLALSFFGSNLGGGFKIYVGEAKDSRLLPSVKSTARAIWKISIIYLIIGTFILWVIGMGIGIKPVSAFLQALWIYMGAWSTGGFAPHMQNILYYHSLIFEIATIVFFTVGSFNFGLHYAVLRGNKKEIYRNIETVSFFITLTILVTMTTIGLMRYGVYPDYMAMFRKGFYQLISGHTTTGFQTIYSQQFYNEWGSFAVIAVILSILIGGSACSTAGGFKGLRVGITFKALMSDVKRLFLPESAITVDRYHYIDDQVLDDKTARSAMIIIICYIVVFALGSIAGVYYGYPVLSSMFEAASATGNVGLSIGITSASMPAGLKLIYIFIMWVGRLEFMSVFALIAFIFTGVKRIWSEI</sequence>
<evidence type="ECO:0000256" key="4">
    <source>
        <dbReference type="ARBA" id="ARBA00022475"/>
    </source>
</evidence>
<evidence type="ECO:0000256" key="2">
    <source>
        <dbReference type="ARBA" id="ARBA00009137"/>
    </source>
</evidence>
<proteinExistence type="inferred from homology"/>
<evidence type="ECO:0000256" key="9">
    <source>
        <dbReference type="SAM" id="Phobius"/>
    </source>
</evidence>
<feature type="transmembrane region" description="Helical" evidence="9">
    <location>
        <begin position="137"/>
        <end position="158"/>
    </location>
</feature>
<evidence type="ECO:0000256" key="6">
    <source>
        <dbReference type="ARBA" id="ARBA00022989"/>
    </source>
</evidence>
<dbReference type="EMBL" id="FQVH01000036">
    <property type="protein sequence ID" value="SHF67081.1"/>
    <property type="molecule type" value="Genomic_DNA"/>
</dbReference>
<dbReference type="PANTHER" id="PTHR32024">
    <property type="entry name" value="TRK SYSTEM POTASSIUM UPTAKE PROTEIN TRKG-RELATED"/>
    <property type="match status" value="1"/>
</dbReference>
<evidence type="ECO:0000256" key="8">
    <source>
        <dbReference type="ARBA" id="ARBA00023136"/>
    </source>
</evidence>
<dbReference type="STRING" id="1121256.SAMN02746089_02357"/>
<keyword evidence="6 9" id="KW-1133">Transmembrane helix</keyword>
<dbReference type="InterPro" id="IPR003445">
    <property type="entry name" value="Cat_transpt"/>
</dbReference>
<dbReference type="GO" id="GO:0005886">
    <property type="term" value="C:plasma membrane"/>
    <property type="evidence" value="ECO:0007669"/>
    <property type="project" value="UniProtKB-SubCell"/>
</dbReference>
<feature type="transmembrane region" description="Helical" evidence="9">
    <location>
        <begin position="44"/>
        <end position="66"/>
    </location>
</feature>
<keyword evidence="7" id="KW-0406">Ion transport</keyword>
<feature type="transmembrane region" description="Helical" evidence="9">
    <location>
        <begin position="286"/>
        <end position="308"/>
    </location>
</feature>
<feature type="transmembrane region" description="Helical" evidence="9">
    <location>
        <begin position="347"/>
        <end position="369"/>
    </location>
</feature>
<dbReference type="GO" id="GO:0008324">
    <property type="term" value="F:monoatomic cation transmembrane transporter activity"/>
    <property type="evidence" value="ECO:0007669"/>
    <property type="project" value="InterPro"/>
</dbReference>
<evidence type="ECO:0000313" key="10">
    <source>
        <dbReference type="EMBL" id="SHF67081.1"/>
    </source>
</evidence>
<feature type="transmembrane region" description="Helical" evidence="9">
    <location>
        <begin position="78"/>
        <end position="99"/>
    </location>
</feature>
<gene>
    <name evidence="10" type="ORF">SAMN02746089_02357</name>
</gene>
<comment type="similarity">
    <text evidence="2">Belongs to the TrkH potassium transport family.</text>
</comment>
<dbReference type="OrthoDB" id="9810952at2"/>
<organism evidence="10 11">
    <name type="scientific">Caldanaerobius fijiensis DSM 17918</name>
    <dbReference type="NCBI Taxonomy" id="1121256"/>
    <lineage>
        <taxon>Bacteria</taxon>
        <taxon>Bacillati</taxon>
        <taxon>Bacillota</taxon>
        <taxon>Clostridia</taxon>
        <taxon>Thermoanaerobacterales</taxon>
        <taxon>Thermoanaerobacteraceae</taxon>
        <taxon>Caldanaerobius</taxon>
    </lineage>
</organism>
<evidence type="ECO:0000256" key="7">
    <source>
        <dbReference type="ARBA" id="ARBA00023065"/>
    </source>
</evidence>
<dbReference type="AlphaFoldDB" id="A0A1M5DJK0"/>
<evidence type="ECO:0000256" key="3">
    <source>
        <dbReference type="ARBA" id="ARBA00022448"/>
    </source>
</evidence>
<evidence type="ECO:0000256" key="5">
    <source>
        <dbReference type="ARBA" id="ARBA00022692"/>
    </source>
</evidence>